<proteinExistence type="predicted"/>
<evidence type="ECO:0000313" key="1">
    <source>
        <dbReference type="EMBL" id="KAK8055874.1"/>
    </source>
</evidence>
<dbReference type="EMBL" id="JAQQWK010000001">
    <property type="protein sequence ID" value="KAK8055874.1"/>
    <property type="molecule type" value="Genomic_DNA"/>
</dbReference>
<comment type="caution">
    <text evidence="1">The sequence shown here is derived from an EMBL/GenBank/DDBJ whole genome shotgun (WGS) entry which is preliminary data.</text>
</comment>
<reference evidence="1 2" key="1">
    <citation type="submission" date="2023-01" db="EMBL/GenBank/DDBJ databases">
        <title>Analysis of 21 Apiospora genomes using comparative genomics revels a genus with tremendous synthesis potential of carbohydrate active enzymes and secondary metabolites.</title>
        <authorList>
            <person name="Sorensen T."/>
        </authorList>
    </citation>
    <scope>NUCLEOTIDE SEQUENCE [LARGE SCALE GENOMIC DNA]</scope>
    <source>
        <strain evidence="1 2">CBS 33761</strain>
    </source>
</reference>
<dbReference type="Proteomes" id="UP001444661">
    <property type="component" value="Unassembled WGS sequence"/>
</dbReference>
<gene>
    <name evidence="1" type="ORF">PG993_001101</name>
</gene>
<protein>
    <submittedName>
        <fullName evidence="1">Uncharacterized protein</fullName>
    </submittedName>
</protein>
<evidence type="ECO:0000313" key="2">
    <source>
        <dbReference type="Proteomes" id="UP001444661"/>
    </source>
</evidence>
<name>A0ABR1UAE5_9PEZI</name>
<organism evidence="1 2">
    <name type="scientific">Apiospora rasikravindrae</name>
    <dbReference type="NCBI Taxonomy" id="990691"/>
    <lineage>
        <taxon>Eukaryota</taxon>
        <taxon>Fungi</taxon>
        <taxon>Dikarya</taxon>
        <taxon>Ascomycota</taxon>
        <taxon>Pezizomycotina</taxon>
        <taxon>Sordariomycetes</taxon>
        <taxon>Xylariomycetidae</taxon>
        <taxon>Amphisphaeriales</taxon>
        <taxon>Apiosporaceae</taxon>
        <taxon>Apiospora</taxon>
    </lineage>
</organism>
<keyword evidence="2" id="KW-1185">Reference proteome</keyword>
<accession>A0ABR1UAE5</accession>
<sequence length="179" mass="19706">MRPLSDSSLAQSTRPWQRVQAPVQFAHTVPSGPKRVEDKGKWKWGHSEATMPGSHPLLHSGQAKSRTIKSGGMRCTAAFGIKHQRQQHCESLHWPSIPLPPLENPPSHGRGAPEDVLLLKQYVRAWVQVPVEPGHDHNSPMLDGIAHQSQSIPLSLALLPNFDGPRFASRVQESLIGGK</sequence>